<keyword evidence="2" id="KW-0472">Membrane</keyword>
<evidence type="ECO:0000259" key="3">
    <source>
        <dbReference type="Pfam" id="PF18652"/>
    </source>
</evidence>
<keyword evidence="2" id="KW-1133">Transmembrane helix</keyword>
<feature type="compositionally biased region" description="Polar residues" evidence="1">
    <location>
        <begin position="133"/>
        <end position="144"/>
    </location>
</feature>
<feature type="compositionally biased region" description="Basic and acidic residues" evidence="1">
    <location>
        <begin position="1"/>
        <end position="14"/>
    </location>
</feature>
<feature type="transmembrane region" description="Helical" evidence="2">
    <location>
        <begin position="524"/>
        <end position="544"/>
    </location>
</feature>
<dbReference type="Proteomes" id="UP000004946">
    <property type="component" value="Chromosome"/>
</dbReference>
<feature type="compositionally biased region" description="Basic residues" evidence="1">
    <location>
        <begin position="49"/>
        <end position="58"/>
    </location>
</feature>
<feature type="transmembrane region" description="Helical" evidence="2">
    <location>
        <begin position="63"/>
        <end position="84"/>
    </location>
</feature>
<dbReference type="eggNOG" id="ENOG5034A4W">
    <property type="taxonomic scope" value="Bacteria"/>
</dbReference>
<feature type="region of interest" description="Disordered" evidence="1">
    <location>
        <begin position="465"/>
        <end position="515"/>
    </location>
</feature>
<evidence type="ECO:0000313" key="5">
    <source>
        <dbReference type="Proteomes" id="UP000004946"/>
    </source>
</evidence>
<gene>
    <name evidence="4" type="ORF">HMPREF0620_1474</name>
</gene>
<dbReference type="HOGENOM" id="CLU_492461_0_0_11"/>
<dbReference type="EMBL" id="AEON01000002">
    <property type="protein sequence ID" value="EFT82789.1"/>
    <property type="molecule type" value="Genomic_DNA"/>
</dbReference>
<accession>E6K201</accession>
<feature type="domain" description="Antigen I/II N-terminal" evidence="3">
    <location>
        <begin position="109"/>
        <end position="186"/>
    </location>
</feature>
<evidence type="ECO:0000256" key="1">
    <source>
        <dbReference type="SAM" id="MobiDB-lite"/>
    </source>
</evidence>
<keyword evidence="2" id="KW-0812">Transmembrane</keyword>
<dbReference type="AlphaFoldDB" id="E6K201"/>
<feature type="compositionally biased region" description="Pro residues" evidence="1">
    <location>
        <begin position="470"/>
        <end position="485"/>
    </location>
</feature>
<feature type="region of interest" description="Disordered" evidence="1">
    <location>
        <begin position="1"/>
        <end position="58"/>
    </location>
</feature>
<comment type="caution">
    <text evidence="4">The sequence shown here is derived from an EMBL/GenBank/DDBJ whole genome shotgun (WGS) entry which is preliminary data.</text>
</comment>
<name>E6K201_PARDN</name>
<proteinExistence type="predicted"/>
<keyword evidence="5" id="KW-1185">Reference proteome</keyword>
<reference evidence="4 5" key="1">
    <citation type="submission" date="2010-12" db="EMBL/GenBank/DDBJ databases">
        <authorList>
            <person name="Muzny D."/>
            <person name="Qin X."/>
            <person name="Buhay C."/>
            <person name="Dugan-Rocha S."/>
            <person name="Ding Y."/>
            <person name="Chen G."/>
            <person name="Hawes A."/>
            <person name="Holder M."/>
            <person name="Jhangiani S."/>
            <person name="Johnson A."/>
            <person name="Khan Z."/>
            <person name="Li Z."/>
            <person name="Liu W."/>
            <person name="Liu X."/>
            <person name="Perez L."/>
            <person name="Shen H."/>
            <person name="Wang Q."/>
            <person name="Watt J."/>
            <person name="Xi L."/>
            <person name="Xin Y."/>
            <person name="Zhou J."/>
            <person name="Deng J."/>
            <person name="Jiang H."/>
            <person name="Liu Y."/>
            <person name="Qu J."/>
            <person name="Song X.-Z."/>
            <person name="Zhang L."/>
            <person name="Villasana D."/>
            <person name="Johnson A."/>
            <person name="Liu J."/>
            <person name="Liyanage D."/>
            <person name="Lorensuhewa L."/>
            <person name="Robinson T."/>
            <person name="Song A."/>
            <person name="Song B.-B."/>
            <person name="Dinh H."/>
            <person name="Thornton R."/>
            <person name="Coyle M."/>
            <person name="Francisco L."/>
            <person name="Jackson L."/>
            <person name="Javaid M."/>
            <person name="Korchina V."/>
            <person name="Kovar C."/>
            <person name="Mata R."/>
            <person name="Mathew T."/>
            <person name="Ngo R."/>
            <person name="Nguyen L."/>
            <person name="Nguyen N."/>
            <person name="Okwuonu G."/>
            <person name="Ongeri F."/>
            <person name="Pham C."/>
            <person name="Simmons D."/>
            <person name="Wilczek-Boney K."/>
            <person name="Hale W."/>
            <person name="Jakkamsetti A."/>
            <person name="Pham P."/>
            <person name="Ruth R."/>
            <person name="San Lucas F."/>
            <person name="Warren J."/>
            <person name="Zhang J."/>
            <person name="Zhao Z."/>
            <person name="Zhou C."/>
            <person name="Zhu D."/>
            <person name="Lee S."/>
            <person name="Bess C."/>
            <person name="Blankenburg K."/>
            <person name="Forbes L."/>
            <person name="Fu Q."/>
            <person name="Gubbala S."/>
            <person name="Hirani K."/>
            <person name="Jayaseelan J.C."/>
            <person name="Lara F."/>
            <person name="Munidasa M."/>
            <person name="Palculict T."/>
            <person name="Patil S."/>
            <person name="Pu L.-L."/>
            <person name="Saada N."/>
            <person name="Tang L."/>
            <person name="Weissenberger G."/>
            <person name="Zhu Y."/>
            <person name="Hemphill L."/>
            <person name="Shang Y."/>
            <person name="Youmans B."/>
            <person name="Ayvaz T."/>
            <person name="Ross M."/>
            <person name="Santibanez J."/>
            <person name="Aqrawi P."/>
            <person name="Gross S."/>
            <person name="Joshi V."/>
            <person name="Fowler G."/>
            <person name="Nazareth L."/>
            <person name="Reid J."/>
            <person name="Worley K."/>
            <person name="Petrosino J."/>
            <person name="Highlander S."/>
            <person name="Gibbs R."/>
        </authorList>
    </citation>
    <scope>NUCLEOTIDE SEQUENCE [LARGE SCALE GENOMIC DNA]</scope>
    <source>
        <strain evidence="4 5">DSM 10105</strain>
    </source>
</reference>
<evidence type="ECO:0000313" key="4">
    <source>
        <dbReference type="EMBL" id="EFT82789.1"/>
    </source>
</evidence>
<dbReference type="InterPro" id="IPR041324">
    <property type="entry name" value="AgI/II_N"/>
</dbReference>
<dbReference type="Pfam" id="PF18652">
    <property type="entry name" value="Adhesin_P1_N"/>
    <property type="match status" value="1"/>
</dbReference>
<protein>
    <submittedName>
        <fullName evidence="4">LPXTG-motif cell wall anchor domain protein</fullName>
    </submittedName>
</protein>
<evidence type="ECO:0000256" key="2">
    <source>
        <dbReference type="SAM" id="Phobius"/>
    </source>
</evidence>
<sequence>MDNVARRDDERSSCRQEVGSNKGGKLKYKDGFLSSAQPSAQDENLASAHLKKRSQKRNMSKKLVAVIAAAAAASFAFATMPAQFASAAPANSQSAQASQSAQPSQQAAGNQTTEDQLLQAVARAKKAGVTVTEDPQQQKQSQAEVSDDYAQQIKQLNDVTAKQEANMKAYNDSKSSRQAQIDQIKKSAMASDDANSLYVTGSFNNAAKGKDFYKNMSVVYAGTDPSVKVLSSVGYTKDTQVTSNAQLEPSTEDWRDIKPLYKVKSLKEGDQFTFSNAAQTSDGQKLQVRYTVTNINRISPNGDVTFYVGYGHDSAPSSIAFDYSGANSVSLKIEFLDAQSNPVKVVLGTVVSDIDHRQGEKMTFPGNKINMIQPPNSGLALDAAGGYYYDTTGLESYALDGAPTGTVFVAGIGSQMDLTFYMEPHPSAAAGATSDVLFSTFGAAAGVRTVAFNQAPSPLAARYHLDTAPKPAPTPVTPAPKPSQPSQPAKPASPKPAPKPAPRVKPAAVKPAPKKELARTGVSILPLAGVALAVLVLAGVALAFRRKQRPENK</sequence>
<organism evidence="4 5">
    <name type="scientific">Parascardovia denticolens DSM 10105 = JCM 12538</name>
    <dbReference type="NCBI Taxonomy" id="864564"/>
    <lineage>
        <taxon>Bacteria</taxon>
        <taxon>Bacillati</taxon>
        <taxon>Actinomycetota</taxon>
        <taxon>Actinomycetes</taxon>
        <taxon>Bifidobacteriales</taxon>
        <taxon>Bifidobacteriaceae</taxon>
        <taxon>Parascardovia</taxon>
    </lineage>
</organism>
<feature type="region of interest" description="Disordered" evidence="1">
    <location>
        <begin position="129"/>
        <end position="148"/>
    </location>
</feature>
<feature type="compositionally biased region" description="Polar residues" evidence="1">
    <location>
        <begin position="34"/>
        <end position="44"/>
    </location>
</feature>
<feature type="compositionally biased region" description="Pro residues" evidence="1">
    <location>
        <begin position="491"/>
        <end position="503"/>
    </location>
</feature>